<keyword evidence="2" id="KW-1185">Reference proteome</keyword>
<comment type="caution">
    <text evidence="1">The sequence shown here is derived from an EMBL/GenBank/DDBJ whole genome shotgun (WGS) entry which is preliminary data.</text>
</comment>
<evidence type="ECO:0000313" key="2">
    <source>
        <dbReference type="Proteomes" id="UP000490386"/>
    </source>
</evidence>
<dbReference type="InterPro" id="IPR018963">
    <property type="entry name" value="Mycophage_D29_Gp19"/>
</dbReference>
<dbReference type="AlphaFoldDB" id="A0A7J5B7D6"/>
<reference evidence="1 2" key="1">
    <citation type="submission" date="2019-09" db="EMBL/GenBank/DDBJ databases">
        <title>Phylogeny of genus Pseudoclavibacter and closely related genus.</title>
        <authorList>
            <person name="Li Y."/>
        </authorList>
    </citation>
    <scope>NUCLEOTIDE SEQUENCE [LARGE SCALE GENOMIC DNA]</scope>
    <source>
        <strain evidence="1 2">THG-MD12</strain>
    </source>
</reference>
<accession>A0A7J5B7D6</accession>
<dbReference type="Proteomes" id="UP000490386">
    <property type="component" value="Unassembled WGS sequence"/>
</dbReference>
<gene>
    <name evidence="1" type="ORF">F8O03_06020</name>
</gene>
<dbReference type="RefSeq" id="WP_151423004.1">
    <property type="nucleotide sequence ID" value="NZ_WBJX01000001.1"/>
</dbReference>
<dbReference type="Pfam" id="PF09355">
    <property type="entry name" value="Phage_Gp19"/>
    <property type="match status" value="1"/>
</dbReference>
<name>A0A7J5B7D6_9MICO</name>
<proteinExistence type="predicted"/>
<dbReference type="OrthoDB" id="5118395at2"/>
<evidence type="ECO:0000313" key="1">
    <source>
        <dbReference type="EMBL" id="KAB1639863.1"/>
    </source>
</evidence>
<organism evidence="1 2">
    <name type="scientific">Pseudoclavibacter terrae</name>
    <dbReference type="NCBI Taxonomy" id="1530195"/>
    <lineage>
        <taxon>Bacteria</taxon>
        <taxon>Bacillati</taxon>
        <taxon>Actinomycetota</taxon>
        <taxon>Actinomycetes</taxon>
        <taxon>Micrococcales</taxon>
        <taxon>Microbacteriaceae</taxon>
        <taxon>Pseudoclavibacter</taxon>
    </lineage>
</organism>
<evidence type="ECO:0008006" key="3">
    <source>
        <dbReference type="Google" id="ProtNLM"/>
    </source>
</evidence>
<protein>
    <recommendedName>
        <fullName evidence="3">Phage protein Gp19/Gp15/Gp42</fullName>
    </recommendedName>
</protein>
<dbReference type="EMBL" id="WBJX01000001">
    <property type="protein sequence ID" value="KAB1639863.1"/>
    <property type="molecule type" value="Genomic_DNA"/>
</dbReference>
<sequence length="128" mass="13742">MPEQPFASVTDLEARWKTLTADERTRAAVLLGDASQLILDEVPRATDADPKTRQRIVCGIVKRAMSGPADGVGITSLQQGAGPFQATTQFANPTGDLYLTAADRRALGAKRQRAFEIDLLPLGYGGQE</sequence>